<dbReference type="Gene3D" id="3.90.1150.10">
    <property type="entry name" value="Aspartate Aminotransferase, domain 1"/>
    <property type="match status" value="1"/>
</dbReference>
<sequence length="397" mass="43879">MQKDAAALFSHESINLTALKAKAFNFRWAEVDEGVIPMTAADPDFPVAPEIVQSIQDYIKDGYFSYTPHTGFPRFKQSMARYVNEKKAEGIEADLVLPIDSAARGMYIIAETVLAPGDEVIVFDPVDYLFRESTLAAGGKVVLFPAKVTEDERIDLSNLESYVTPKTKMICLCNPHNPLGLVYSKEDLEHILAIANKYDLWIMNDEIWSDIVYSERPFTSILSLGKALNKKTLSVFGFSKSFGIASLRAGALYATQPEIFQELVKKSGVLTTAGGITAISQIAAITCLDSCGYWLDAFLKHLQANRDHAVQRLRAMPYVSVRKPQATYLLFIDISATGLSSETFAARLRTEGRLALVPGTARFFGPGAEGYVRLCFATSRQLLDEGLDRLEAFLNSL</sequence>
<proteinExistence type="inferred from homology"/>
<dbReference type="InterPro" id="IPR004839">
    <property type="entry name" value="Aminotransferase_I/II_large"/>
</dbReference>
<gene>
    <name evidence="7" type="ORF">MUG09_11985</name>
</gene>
<dbReference type="EMBL" id="CP094929">
    <property type="protein sequence ID" value="UOM50273.1"/>
    <property type="molecule type" value="Genomic_DNA"/>
</dbReference>
<evidence type="ECO:0000256" key="1">
    <source>
        <dbReference type="ARBA" id="ARBA00001933"/>
    </source>
</evidence>
<dbReference type="InterPro" id="IPR015424">
    <property type="entry name" value="PyrdxlP-dep_Trfase"/>
</dbReference>
<dbReference type="InterPro" id="IPR050596">
    <property type="entry name" value="AspAT/PAT-like"/>
</dbReference>
<evidence type="ECO:0000256" key="4">
    <source>
        <dbReference type="ARBA" id="ARBA00022679"/>
    </source>
</evidence>
<dbReference type="Pfam" id="PF00155">
    <property type="entry name" value="Aminotran_1_2"/>
    <property type="match status" value="1"/>
</dbReference>
<reference evidence="8" key="1">
    <citation type="journal article" date="2024" name="J Bioinform Genom">
        <title>Complete genome sequence of the type strain bacterium Sphaerochaeta associata GLS2t (VKM B-2742)t.</title>
        <authorList>
            <person name="Troshina O.Y."/>
            <person name="Tepeeva A.N."/>
            <person name="Arzamasceva V.O."/>
            <person name="Whitman W.B."/>
            <person name="Varghese N."/>
            <person name="Shapiro N."/>
            <person name="Woyke T."/>
            <person name="Kripides N.C."/>
            <person name="Vasilenko O.V."/>
        </authorList>
    </citation>
    <scope>NUCLEOTIDE SEQUENCE [LARGE SCALE GENOMIC DNA]</scope>
    <source>
        <strain evidence="8">GLS2T</strain>
    </source>
</reference>
<dbReference type="PANTHER" id="PTHR46383:SF1">
    <property type="entry name" value="ASPARTATE AMINOTRANSFERASE"/>
    <property type="match status" value="1"/>
</dbReference>
<dbReference type="Proteomes" id="UP000829708">
    <property type="component" value="Chromosome"/>
</dbReference>
<protein>
    <submittedName>
        <fullName evidence="7">Pyridoxal phosphate-dependent aminotransferase</fullName>
    </submittedName>
</protein>
<keyword evidence="4" id="KW-0808">Transferase</keyword>
<dbReference type="SUPFAM" id="SSF53383">
    <property type="entry name" value="PLP-dependent transferases"/>
    <property type="match status" value="1"/>
</dbReference>
<organism evidence="7 8">
    <name type="scientific">Sphaerochaeta associata</name>
    <dbReference type="NCBI Taxonomy" id="1129264"/>
    <lineage>
        <taxon>Bacteria</taxon>
        <taxon>Pseudomonadati</taxon>
        <taxon>Spirochaetota</taxon>
        <taxon>Spirochaetia</taxon>
        <taxon>Spirochaetales</taxon>
        <taxon>Sphaerochaetaceae</taxon>
        <taxon>Sphaerochaeta</taxon>
    </lineage>
</organism>
<keyword evidence="3 7" id="KW-0032">Aminotransferase</keyword>
<evidence type="ECO:0000256" key="2">
    <source>
        <dbReference type="ARBA" id="ARBA00007441"/>
    </source>
</evidence>
<keyword evidence="8" id="KW-1185">Reference proteome</keyword>
<dbReference type="GO" id="GO:0008483">
    <property type="term" value="F:transaminase activity"/>
    <property type="evidence" value="ECO:0007669"/>
    <property type="project" value="UniProtKB-KW"/>
</dbReference>
<comment type="similarity">
    <text evidence="2">Belongs to the class-I pyridoxal-phosphate-dependent aminotransferase family.</text>
</comment>
<comment type="cofactor">
    <cofactor evidence="1">
        <name>pyridoxal 5'-phosphate</name>
        <dbReference type="ChEBI" id="CHEBI:597326"/>
    </cofactor>
</comment>
<dbReference type="CDD" id="cd00609">
    <property type="entry name" value="AAT_like"/>
    <property type="match status" value="1"/>
</dbReference>
<evidence type="ECO:0000256" key="5">
    <source>
        <dbReference type="ARBA" id="ARBA00022898"/>
    </source>
</evidence>
<dbReference type="InterPro" id="IPR015422">
    <property type="entry name" value="PyrdxlP-dep_Trfase_small"/>
</dbReference>
<feature type="domain" description="Aminotransferase class I/classII large" evidence="6">
    <location>
        <begin position="35"/>
        <end position="390"/>
    </location>
</feature>
<dbReference type="Gene3D" id="3.40.640.10">
    <property type="entry name" value="Type I PLP-dependent aspartate aminotransferase-like (Major domain)"/>
    <property type="match status" value="1"/>
</dbReference>
<accession>A0ABY4D7J9</accession>
<dbReference type="InterPro" id="IPR015421">
    <property type="entry name" value="PyrdxlP-dep_Trfase_major"/>
</dbReference>
<dbReference type="PANTHER" id="PTHR46383">
    <property type="entry name" value="ASPARTATE AMINOTRANSFERASE"/>
    <property type="match status" value="1"/>
</dbReference>
<evidence type="ECO:0000313" key="7">
    <source>
        <dbReference type="EMBL" id="UOM50273.1"/>
    </source>
</evidence>
<dbReference type="RefSeq" id="WP_244771664.1">
    <property type="nucleotide sequence ID" value="NZ_CP094929.1"/>
</dbReference>
<evidence type="ECO:0000313" key="8">
    <source>
        <dbReference type="Proteomes" id="UP000829708"/>
    </source>
</evidence>
<keyword evidence="5" id="KW-0663">Pyridoxal phosphate</keyword>
<evidence type="ECO:0000256" key="3">
    <source>
        <dbReference type="ARBA" id="ARBA00022576"/>
    </source>
</evidence>
<name>A0ABY4D7J9_9SPIR</name>
<evidence type="ECO:0000259" key="6">
    <source>
        <dbReference type="Pfam" id="PF00155"/>
    </source>
</evidence>